<dbReference type="InterPro" id="IPR014710">
    <property type="entry name" value="RmlC-like_jellyroll"/>
</dbReference>
<dbReference type="SMART" id="SM00100">
    <property type="entry name" value="cNMP"/>
    <property type="match status" value="1"/>
</dbReference>
<feature type="domain" description="Cyclic nucleotide-binding" evidence="4">
    <location>
        <begin position="13"/>
        <end position="85"/>
    </location>
</feature>
<dbReference type="PROSITE" id="PS51063">
    <property type="entry name" value="HTH_CRP_2"/>
    <property type="match status" value="1"/>
</dbReference>
<dbReference type="PANTHER" id="PTHR24567:SF58">
    <property type="entry name" value="CYCLIC AMP-BINDING REGULATORY PROTEIN"/>
    <property type="match status" value="1"/>
</dbReference>
<dbReference type="PROSITE" id="PS50042">
    <property type="entry name" value="CNMP_BINDING_3"/>
    <property type="match status" value="1"/>
</dbReference>
<dbReference type="RefSeq" id="WP_137636934.1">
    <property type="nucleotide sequence ID" value="NZ_BJDN01000004.1"/>
</dbReference>
<dbReference type="InterPro" id="IPR036390">
    <property type="entry name" value="WH_DNA-bd_sf"/>
</dbReference>
<name>A0ABW3EA24_9LACO</name>
<organism evidence="6 7">
    <name type="scientific">Loigolactobacillus binensis</name>
    <dbReference type="NCBI Taxonomy" id="2559922"/>
    <lineage>
        <taxon>Bacteria</taxon>
        <taxon>Bacillati</taxon>
        <taxon>Bacillota</taxon>
        <taxon>Bacilli</taxon>
        <taxon>Lactobacillales</taxon>
        <taxon>Lactobacillaceae</taxon>
        <taxon>Loigolactobacillus</taxon>
    </lineage>
</organism>
<evidence type="ECO:0000313" key="6">
    <source>
        <dbReference type="EMBL" id="MFD0896510.1"/>
    </source>
</evidence>
<dbReference type="Proteomes" id="UP001597104">
    <property type="component" value="Unassembled WGS sequence"/>
</dbReference>
<dbReference type="Pfam" id="PF00027">
    <property type="entry name" value="cNMP_binding"/>
    <property type="match status" value="1"/>
</dbReference>
<dbReference type="SUPFAM" id="SSF46785">
    <property type="entry name" value="Winged helix' DNA-binding domain"/>
    <property type="match status" value="1"/>
</dbReference>
<keyword evidence="7" id="KW-1185">Reference proteome</keyword>
<evidence type="ECO:0000259" key="4">
    <source>
        <dbReference type="PROSITE" id="PS50042"/>
    </source>
</evidence>
<dbReference type="InterPro" id="IPR000595">
    <property type="entry name" value="cNMP-bd_dom"/>
</dbReference>
<evidence type="ECO:0000256" key="3">
    <source>
        <dbReference type="ARBA" id="ARBA00023163"/>
    </source>
</evidence>
<dbReference type="SUPFAM" id="SSF51206">
    <property type="entry name" value="cAMP-binding domain-like"/>
    <property type="match status" value="1"/>
</dbReference>
<dbReference type="Gene3D" id="2.60.120.10">
    <property type="entry name" value="Jelly Rolls"/>
    <property type="match status" value="1"/>
</dbReference>
<dbReference type="InterPro" id="IPR018490">
    <property type="entry name" value="cNMP-bd_dom_sf"/>
</dbReference>
<keyword evidence="1" id="KW-0805">Transcription regulation</keyword>
<evidence type="ECO:0000256" key="2">
    <source>
        <dbReference type="ARBA" id="ARBA00023125"/>
    </source>
</evidence>
<evidence type="ECO:0000259" key="5">
    <source>
        <dbReference type="PROSITE" id="PS51063"/>
    </source>
</evidence>
<comment type="caution">
    <text evidence="6">The sequence shown here is derived from an EMBL/GenBank/DDBJ whole genome shotgun (WGS) entry which is preliminary data.</text>
</comment>
<keyword evidence="3" id="KW-0804">Transcription</keyword>
<dbReference type="PANTHER" id="PTHR24567">
    <property type="entry name" value="CRP FAMILY TRANSCRIPTIONAL REGULATORY PROTEIN"/>
    <property type="match status" value="1"/>
</dbReference>
<gene>
    <name evidence="6" type="ORF">ACFQZ7_01980</name>
</gene>
<proteinExistence type="predicted"/>
<dbReference type="InterPro" id="IPR012318">
    <property type="entry name" value="HTH_CRP"/>
</dbReference>
<keyword evidence="2" id="KW-0238">DNA-binding</keyword>
<dbReference type="Pfam" id="PF13545">
    <property type="entry name" value="HTH_Crp_2"/>
    <property type="match status" value="1"/>
</dbReference>
<dbReference type="InterPro" id="IPR050397">
    <property type="entry name" value="Env_Response_Regulators"/>
</dbReference>
<reference evidence="7" key="1">
    <citation type="journal article" date="2019" name="Int. J. Syst. Evol. Microbiol.">
        <title>The Global Catalogue of Microorganisms (GCM) 10K type strain sequencing project: providing services to taxonomists for standard genome sequencing and annotation.</title>
        <authorList>
            <consortium name="The Broad Institute Genomics Platform"/>
            <consortium name="The Broad Institute Genome Sequencing Center for Infectious Disease"/>
            <person name="Wu L."/>
            <person name="Ma J."/>
        </authorList>
    </citation>
    <scope>NUCLEOTIDE SEQUENCE [LARGE SCALE GENOMIC DNA]</scope>
    <source>
        <strain evidence="7">CCM 8925</strain>
    </source>
</reference>
<sequence length="217" mass="23847">MQRFYPVILQSPLFDQVTAQQLPALLAVARPRLKKFAAGSCIWRAGENTASIGLVCAGQAQIIKENAKGNRLIVATVTAADIFGEAYAYAAPKALPVSVEVVSAATVLFFQPQSMLALMALPAGPQVMRNLLQILAQKSLLLNQKVEILAQRRIADKVLAYLRLEQQRQQTNPILLPYNRQEMADYLGVERSALSAALGEMKQAALIDYHKNQFTLL</sequence>
<accession>A0ABW3EA24</accession>
<dbReference type="CDD" id="cd00038">
    <property type="entry name" value="CAP_ED"/>
    <property type="match status" value="1"/>
</dbReference>
<feature type="domain" description="HTH crp-type" evidence="5">
    <location>
        <begin position="152"/>
        <end position="217"/>
    </location>
</feature>
<evidence type="ECO:0000313" key="7">
    <source>
        <dbReference type="Proteomes" id="UP001597104"/>
    </source>
</evidence>
<evidence type="ECO:0000256" key="1">
    <source>
        <dbReference type="ARBA" id="ARBA00023015"/>
    </source>
</evidence>
<dbReference type="EMBL" id="JBHTIO010000008">
    <property type="protein sequence ID" value="MFD0896510.1"/>
    <property type="molecule type" value="Genomic_DNA"/>
</dbReference>
<protein>
    <submittedName>
        <fullName evidence="6">Crp/Fnr family transcriptional regulator</fullName>
    </submittedName>
</protein>